<reference evidence="3" key="1">
    <citation type="journal article" date="2021" name="Sci. Adv.">
        <title>The American lobster genome reveals insights on longevity, neural, and immune adaptations.</title>
        <authorList>
            <person name="Polinski J.M."/>
            <person name="Zimin A.V."/>
            <person name="Clark K.F."/>
            <person name="Kohn A.B."/>
            <person name="Sadowski N."/>
            <person name="Timp W."/>
            <person name="Ptitsyn A."/>
            <person name="Khanna P."/>
            <person name="Romanova D.Y."/>
            <person name="Williams P."/>
            <person name="Greenwood S.J."/>
            <person name="Moroz L.L."/>
            <person name="Walt D.R."/>
            <person name="Bodnar A.G."/>
        </authorList>
    </citation>
    <scope>NUCLEOTIDE SEQUENCE</scope>
    <source>
        <strain evidence="3">GMGI-L3</strain>
    </source>
</reference>
<evidence type="ECO:0000313" key="4">
    <source>
        <dbReference type="Proteomes" id="UP000747542"/>
    </source>
</evidence>
<keyword evidence="4" id="KW-1185">Reference proteome</keyword>
<feature type="region of interest" description="Disordered" evidence="1">
    <location>
        <begin position="144"/>
        <end position="186"/>
    </location>
</feature>
<evidence type="ECO:0000256" key="2">
    <source>
        <dbReference type="SAM" id="SignalP"/>
    </source>
</evidence>
<comment type="caution">
    <text evidence="3">The sequence shown here is derived from an EMBL/GenBank/DDBJ whole genome shotgun (WGS) entry which is preliminary data.</text>
</comment>
<feature type="signal peptide" evidence="2">
    <location>
        <begin position="1"/>
        <end position="21"/>
    </location>
</feature>
<keyword evidence="2" id="KW-0732">Signal</keyword>
<dbReference type="AlphaFoldDB" id="A0A8J5TC15"/>
<feature type="chain" id="PRO_5035204839" evidence="2">
    <location>
        <begin position="22"/>
        <end position="186"/>
    </location>
</feature>
<protein>
    <submittedName>
        <fullName evidence="3">Uncharacterized protein</fullName>
    </submittedName>
</protein>
<dbReference type="Proteomes" id="UP000747542">
    <property type="component" value="Unassembled WGS sequence"/>
</dbReference>
<accession>A0A8J5TC15</accession>
<evidence type="ECO:0000313" key="3">
    <source>
        <dbReference type="EMBL" id="KAG7171767.1"/>
    </source>
</evidence>
<gene>
    <name evidence="3" type="ORF">Hamer_G000678</name>
</gene>
<name>A0A8J5TC15_HOMAM</name>
<proteinExistence type="predicted"/>
<sequence>MGGITKIAALWLVTFCEWGESGQLKDALYLNETTSTGPTGKPCTSAVVGFLRSLPKEVVLGWDTIPVKPYIPKPTRCSTVSDTATQPRNAGLRRSAPRAGRPGTSTPPVKQHRSVCGGPHSSSDLECPKWREECRRAKLRYEEIRKEEQKKQENKEIEHKKKHEDEKNKEREKEEDKKQHICEENE</sequence>
<feature type="region of interest" description="Disordered" evidence="1">
    <location>
        <begin position="76"/>
        <end position="128"/>
    </location>
</feature>
<evidence type="ECO:0000256" key="1">
    <source>
        <dbReference type="SAM" id="MobiDB-lite"/>
    </source>
</evidence>
<feature type="compositionally biased region" description="Polar residues" evidence="1">
    <location>
        <begin position="76"/>
        <end position="88"/>
    </location>
</feature>
<organism evidence="3 4">
    <name type="scientific">Homarus americanus</name>
    <name type="common">American lobster</name>
    <dbReference type="NCBI Taxonomy" id="6706"/>
    <lineage>
        <taxon>Eukaryota</taxon>
        <taxon>Metazoa</taxon>
        <taxon>Ecdysozoa</taxon>
        <taxon>Arthropoda</taxon>
        <taxon>Crustacea</taxon>
        <taxon>Multicrustacea</taxon>
        <taxon>Malacostraca</taxon>
        <taxon>Eumalacostraca</taxon>
        <taxon>Eucarida</taxon>
        <taxon>Decapoda</taxon>
        <taxon>Pleocyemata</taxon>
        <taxon>Astacidea</taxon>
        <taxon>Nephropoidea</taxon>
        <taxon>Nephropidae</taxon>
        <taxon>Homarus</taxon>
    </lineage>
</organism>
<dbReference type="EMBL" id="JAHLQT010011632">
    <property type="protein sequence ID" value="KAG7171767.1"/>
    <property type="molecule type" value="Genomic_DNA"/>
</dbReference>